<gene>
    <name evidence="2" type="ORF">ING2E5A_2281</name>
</gene>
<evidence type="ECO:0000259" key="1">
    <source>
        <dbReference type="Pfam" id="PF16391"/>
    </source>
</evidence>
<feature type="domain" description="DUF5000" evidence="1">
    <location>
        <begin position="167"/>
        <end position="314"/>
    </location>
</feature>
<accession>A0A1G4G9A9</accession>
<dbReference type="Pfam" id="PF16391">
    <property type="entry name" value="DUF5000"/>
    <property type="match status" value="1"/>
</dbReference>
<sequence>MTYQLDDLREGNYIFEFITRDNDGHFSLPKEVIVLVYGEFYRESLRNRKISSIDHRDDGTMLVHWEPISSIAIKYVTITYESNGVEQSVRVENSDNETVLTGLDSGDVIRVSTTYFPENSLDEMQAPFSEYTMPKFEREINKAKFTTTVLAGDNTTNTNGRDLSKIWDGTTANPGILHTVDNDPNFNFPHHFTFDMNVLAEVSRFRIWPRTDVGPFNGHSPRFFEIWGTDELKRSADDASYWTTDEWKADWKLMGDHEIVKPSSTSDQTKAWNEGWEFPVNESVGDVRYIRLVIKSPNWQGSNCVNLGEITLWGDDL</sequence>
<reference evidence="2 3" key="1">
    <citation type="submission" date="2016-08" db="EMBL/GenBank/DDBJ databases">
        <authorList>
            <person name="Seilhamer J.J."/>
        </authorList>
    </citation>
    <scope>NUCLEOTIDE SEQUENCE [LARGE SCALE GENOMIC DNA]</scope>
    <source>
        <strain evidence="2">ING2-E5A</strain>
    </source>
</reference>
<evidence type="ECO:0000313" key="2">
    <source>
        <dbReference type="EMBL" id="SCM59092.1"/>
    </source>
</evidence>
<dbReference type="Proteomes" id="UP000178485">
    <property type="component" value="Chromosome i"/>
</dbReference>
<name>A0A1G4G9A9_9BACT</name>
<proteinExistence type="predicted"/>
<dbReference type="KEGG" id="pmuc:ING2E5A_2281"/>
<keyword evidence="3" id="KW-1185">Reference proteome</keyword>
<dbReference type="AlphaFoldDB" id="A0A1G4G9A9"/>
<protein>
    <submittedName>
        <fullName evidence="2">F5/8 type C domain protein</fullName>
    </submittedName>
</protein>
<dbReference type="EMBL" id="LT608328">
    <property type="protein sequence ID" value="SCM59092.1"/>
    <property type="molecule type" value="Genomic_DNA"/>
</dbReference>
<organism evidence="2 3">
    <name type="scientific">Petrimonas mucosa</name>
    <dbReference type="NCBI Taxonomy" id="1642646"/>
    <lineage>
        <taxon>Bacteria</taxon>
        <taxon>Pseudomonadati</taxon>
        <taxon>Bacteroidota</taxon>
        <taxon>Bacteroidia</taxon>
        <taxon>Bacteroidales</taxon>
        <taxon>Dysgonomonadaceae</taxon>
        <taxon>Petrimonas</taxon>
    </lineage>
</organism>
<evidence type="ECO:0000313" key="3">
    <source>
        <dbReference type="Proteomes" id="UP000178485"/>
    </source>
</evidence>
<dbReference type="InterPro" id="IPR032164">
    <property type="entry name" value="DUF5000"/>
</dbReference>
<dbReference type="Gene3D" id="2.60.120.260">
    <property type="entry name" value="Galactose-binding domain-like"/>
    <property type="match status" value="1"/>
</dbReference>
<dbReference type="Pfam" id="PF16389">
    <property type="entry name" value="DUF4998"/>
    <property type="match status" value="1"/>
</dbReference>